<evidence type="ECO:0000313" key="3">
    <source>
        <dbReference type="Proteomes" id="UP000510621"/>
    </source>
</evidence>
<dbReference type="AlphaFoldDB" id="A0A7L6AY13"/>
<gene>
    <name evidence="2" type="ORF">HZT40_22580</name>
</gene>
<evidence type="ECO:0000313" key="2">
    <source>
        <dbReference type="EMBL" id="QLQ33945.1"/>
    </source>
</evidence>
<dbReference type="Proteomes" id="UP000510621">
    <property type="component" value="Chromosome"/>
</dbReference>
<feature type="transmembrane region" description="Helical" evidence="1">
    <location>
        <begin position="77"/>
        <end position="110"/>
    </location>
</feature>
<accession>A0A7L6AY13</accession>
<reference evidence="2" key="1">
    <citation type="submission" date="2020-06" db="EMBL/GenBank/DDBJ databases">
        <title>Analysis procedures for assessing recovery of high quality, complete, closed genomes from Nanopore long read metagenome sequencing.</title>
        <authorList>
            <person name="Bessarab I."/>
            <person name="Arumugam K."/>
            <person name="Haryono M."/>
            <person name="Liu X."/>
            <person name="Roy S."/>
            <person name="Zuniga-Montanez R.E."/>
            <person name="Qiu G."/>
            <person name="Drautz-Moses D.I."/>
            <person name="Law Y.Y."/>
            <person name="Wuertz S."/>
            <person name="Lauro F.M."/>
            <person name="Huson D.H."/>
            <person name="Williams R.B."/>
        </authorList>
    </citation>
    <scope>NUCLEOTIDE SEQUENCE [LARGE SCALE GENOMIC DNA]</scope>
    <source>
        <strain evidence="2">SSD2</strain>
    </source>
</reference>
<keyword evidence="3" id="KW-1185">Reference proteome</keyword>
<name>A0A7L6AY13_9GAMM</name>
<proteinExistence type="predicted"/>
<dbReference type="EMBL" id="CP059265">
    <property type="protein sequence ID" value="QLQ33945.1"/>
    <property type="molecule type" value="Genomic_DNA"/>
</dbReference>
<keyword evidence="1" id="KW-0472">Membrane</keyword>
<organism evidence="2 3">
    <name type="scientific">Candidatus Thiothrix singaporensis</name>
    <dbReference type="NCBI Taxonomy" id="2799669"/>
    <lineage>
        <taxon>Bacteria</taxon>
        <taxon>Pseudomonadati</taxon>
        <taxon>Pseudomonadota</taxon>
        <taxon>Gammaproteobacteria</taxon>
        <taxon>Thiotrichales</taxon>
        <taxon>Thiotrichaceae</taxon>
        <taxon>Thiothrix</taxon>
    </lineage>
</organism>
<keyword evidence="1" id="KW-0812">Transmembrane</keyword>
<sequence length="115" mass="11150">MLGWLVPVAFDFAADGAGQAERAEPNSLALGCCCGSPAGFVFGSLAFGFGCFPAFAFGGQLGFFFSGFWRANASDLALASASAAALAFASSAALAAAFASAAALALAAAFASSAA</sequence>
<evidence type="ECO:0000256" key="1">
    <source>
        <dbReference type="SAM" id="Phobius"/>
    </source>
</evidence>
<protein>
    <submittedName>
        <fullName evidence="2">Uncharacterized protein</fullName>
    </submittedName>
</protein>
<dbReference type="KEGG" id="this:HZT40_22580"/>
<feature type="transmembrane region" description="Helical" evidence="1">
    <location>
        <begin position="45"/>
        <end position="65"/>
    </location>
</feature>
<keyword evidence="1" id="KW-1133">Transmembrane helix</keyword>